<evidence type="ECO:0000256" key="2">
    <source>
        <dbReference type="SAM" id="Phobius"/>
    </source>
</evidence>
<gene>
    <name evidence="3" type="ORF">SAMN02745248_02308</name>
</gene>
<feature type="transmembrane region" description="Helical" evidence="2">
    <location>
        <begin position="6"/>
        <end position="30"/>
    </location>
</feature>
<feature type="transmembrane region" description="Helical" evidence="2">
    <location>
        <begin position="148"/>
        <end position="169"/>
    </location>
</feature>
<protein>
    <submittedName>
        <fullName evidence="3">Uncharacterized membrane protein</fullName>
    </submittedName>
</protein>
<accession>A0A1M6RIJ8</accession>
<organism evidence="3 4">
    <name type="scientific">Hathewaya proteolytica DSM 3090</name>
    <dbReference type="NCBI Taxonomy" id="1121331"/>
    <lineage>
        <taxon>Bacteria</taxon>
        <taxon>Bacillati</taxon>
        <taxon>Bacillota</taxon>
        <taxon>Clostridia</taxon>
        <taxon>Eubacteriales</taxon>
        <taxon>Clostridiaceae</taxon>
        <taxon>Hathewaya</taxon>
    </lineage>
</organism>
<feature type="transmembrane region" description="Helical" evidence="2">
    <location>
        <begin position="116"/>
        <end position="136"/>
    </location>
</feature>
<keyword evidence="1" id="KW-0175">Coiled coil</keyword>
<keyword evidence="4" id="KW-1185">Reference proteome</keyword>
<sequence>MVDFNFVNICILVITFFVFSVLGWLMEVMLKYIQFHRFINRGFFIGPYCPIYGCGVVVISVVVGGIFGKHGTYGDIFLAGVVICGALEYFVSWYMEKAFHARWWDYSGKPMNLNGRIWIGNLVLFGLASVIIVKWVDPIMMEIVSGWPTVFIKIMTMVIIVIFILDYVASHVLMNMVKMEIDKSDEDNTEEISKKIHDLLKQRTKLTRRIHEAYPNLQARPLWLTNQLKKSQAEFRRIKKATEEEIKKALKSNDKDREKRVAAAKLRQKEAKLKLEKIRRRFIYRKDDI</sequence>
<dbReference type="STRING" id="1121331.SAMN02745248_02308"/>
<evidence type="ECO:0000256" key="1">
    <source>
        <dbReference type="SAM" id="Coils"/>
    </source>
</evidence>
<keyword evidence="2" id="KW-0472">Membrane</keyword>
<dbReference type="EMBL" id="FRAD01000022">
    <property type="protein sequence ID" value="SHK32254.1"/>
    <property type="molecule type" value="Genomic_DNA"/>
</dbReference>
<dbReference type="OrthoDB" id="9789229at2"/>
<feature type="transmembrane region" description="Helical" evidence="2">
    <location>
        <begin position="73"/>
        <end position="95"/>
    </location>
</feature>
<dbReference type="Proteomes" id="UP000183952">
    <property type="component" value="Unassembled WGS sequence"/>
</dbReference>
<dbReference type="AlphaFoldDB" id="A0A1M6RIJ8"/>
<feature type="coiled-coil region" evidence="1">
    <location>
        <begin position="239"/>
        <end position="281"/>
    </location>
</feature>
<dbReference type="InterPro" id="IPR010540">
    <property type="entry name" value="CmpB_TMEM229"/>
</dbReference>
<dbReference type="RefSeq" id="WP_072904228.1">
    <property type="nucleotide sequence ID" value="NZ_FRAD01000022.1"/>
</dbReference>
<keyword evidence="2" id="KW-1133">Transmembrane helix</keyword>
<feature type="transmembrane region" description="Helical" evidence="2">
    <location>
        <begin position="42"/>
        <end position="67"/>
    </location>
</feature>
<proteinExistence type="predicted"/>
<reference evidence="3 4" key="1">
    <citation type="submission" date="2016-11" db="EMBL/GenBank/DDBJ databases">
        <authorList>
            <person name="Jaros S."/>
            <person name="Januszkiewicz K."/>
            <person name="Wedrychowicz H."/>
        </authorList>
    </citation>
    <scope>NUCLEOTIDE SEQUENCE [LARGE SCALE GENOMIC DNA]</scope>
    <source>
        <strain evidence="3 4">DSM 3090</strain>
    </source>
</reference>
<evidence type="ECO:0000313" key="3">
    <source>
        <dbReference type="EMBL" id="SHK32254.1"/>
    </source>
</evidence>
<keyword evidence="2" id="KW-0812">Transmembrane</keyword>
<evidence type="ECO:0000313" key="4">
    <source>
        <dbReference type="Proteomes" id="UP000183952"/>
    </source>
</evidence>
<name>A0A1M6RIJ8_9CLOT</name>
<dbReference type="Pfam" id="PF06541">
    <property type="entry name" value="ABC_trans_CmpB"/>
    <property type="match status" value="1"/>
</dbReference>